<comment type="caution">
    <text evidence="1">The sequence shown here is derived from an EMBL/GenBank/DDBJ whole genome shotgun (WGS) entry which is preliminary data.</text>
</comment>
<evidence type="ECO:0000313" key="2">
    <source>
        <dbReference type="Proteomes" id="UP001381693"/>
    </source>
</evidence>
<evidence type="ECO:0000313" key="1">
    <source>
        <dbReference type="EMBL" id="KAK7063180.1"/>
    </source>
</evidence>
<name>A0AAN8WL97_HALRR</name>
<dbReference type="EMBL" id="JAXCGZ010020916">
    <property type="protein sequence ID" value="KAK7063180.1"/>
    <property type="molecule type" value="Genomic_DNA"/>
</dbReference>
<proteinExistence type="predicted"/>
<dbReference type="Proteomes" id="UP001381693">
    <property type="component" value="Unassembled WGS sequence"/>
</dbReference>
<gene>
    <name evidence="1" type="ORF">SK128_006532</name>
</gene>
<sequence>MTCPPVFDDVNETLQAASDSKLHFETSNENNCTSTENTCGTLDNEERPFSLCKNFEIPAYSSSTAVCDITVYI</sequence>
<dbReference type="AlphaFoldDB" id="A0AAN8WL97"/>
<protein>
    <submittedName>
        <fullName evidence="1">Uncharacterized protein</fullName>
    </submittedName>
</protein>
<reference evidence="1 2" key="1">
    <citation type="submission" date="2023-11" db="EMBL/GenBank/DDBJ databases">
        <title>Halocaridina rubra genome assembly.</title>
        <authorList>
            <person name="Smith C."/>
        </authorList>
    </citation>
    <scope>NUCLEOTIDE SEQUENCE [LARGE SCALE GENOMIC DNA]</scope>
    <source>
        <strain evidence="1">EP-1</strain>
        <tissue evidence="1">Whole</tissue>
    </source>
</reference>
<accession>A0AAN8WL97</accession>
<organism evidence="1 2">
    <name type="scientific">Halocaridina rubra</name>
    <name type="common">Hawaiian red shrimp</name>
    <dbReference type="NCBI Taxonomy" id="373956"/>
    <lineage>
        <taxon>Eukaryota</taxon>
        <taxon>Metazoa</taxon>
        <taxon>Ecdysozoa</taxon>
        <taxon>Arthropoda</taxon>
        <taxon>Crustacea</taxon>
        <taxon>Multicrustacea</taxon>
        <taxon>Malacostraca</taxon>
        <taxon>Eumalacostraca</taxon>
        <taxon>Eucarida</taxon>
        <taxon>Decapoda</taxon>
        <taxon>Pleocyemata</taxon>
        <taxon>Caridea</taxon>
        <taxon>Atyoidea</taxon>
        <taxon>Atyidae</taxon>
        <taxon>Halocaridina</taxon>
    </lineage>
</organism>
<keyword evidence="2" id="KW-1185">Reference proteome</keyword>